<dbReference type="Proteomes" id="UP001231189">
    <property type="component" value="Unassembled WGS sequence"/>
</dbReference>
<dbReference type="EMBL" id="JAUUTY010000003">
    <property type="protein sequence ID" value="KAK1667030.1"/>
    <property type="molecule type" value="Genomic_DNA"/>
</dbReference>
<sequence length="495" mass="54264">MTVGRCLLVEIPDILAPHKSTLSLSRSPRILLVFSRRPCPALTTFSSSSPAPARPLPIIRPRFPPPRSREHDRAGGLVRAAMAMDLATVVDEAVKAVQDEDEEVMVVVEEGGGGGRCGGEAVVVAAADAEVEGHPYAFHVSGPRNLPLPNWREIIRSSWKDPNYKRMAMACFIQAVYLLEIDRQDQKGEEDGLAPKWCKSFKYKVTQTLVDERDGSIYGAILEWDRASALSEFILLRPSGAPRAVLALRGTLLQKPTIKRDLQDDLRFLVWESLKGSVRYTGALEALKAAVDRFGSTNVFVAGHSLGAGFALQVCKDLAKKGIVVDCHLFNPPSVSLAMSLRSMSEKASYLWQKVKASMPSKEEASLDSAKEDGSIKKRLRAEKKWVPHLYVNNSDYICCHYNAPSSTAPSSTGPDDAPDEQQQQRKASEIAGDVVAKLFVTSSKGPQKFMEAHGLEQWWSDGMELLAVSDSKLIHRQLKSLYSSTAAVPPPAKS</sequence>
<organism evidence="3 4">
    <name type="scientific">Lolium multiflorum</name>
    <name type="common">Italian ryegrass</name>
    <name type="synonym">Lolium perenne subsp. multiflorum</name>
    <dbReference type="NCBI Taxonomy" id="4521"/>
    <lineage>
        <taxon>Eukaryota</taxon>
        <taxon>Viridiplantae</taxon>
        <taxon>Streptophyta</taxon>
        <taxon>Embryophyta</taxon>
        <taxon>Tracheophyta</taxon>
        <taxon>Spermatophyta</taxon>
        <taxon>Magnoliopsida</taxon>
        <taxon>Liliopsida</taxon>
        <taxon>Poales</taxon>
        <taxon>Poaceae</taxon>
        <taxon>BOP clade</taxon>
        <taxon>Pooideae</taxon>
        <taxon>Poodae</taxon>
        <taxon>Poeae</taxon>
        <taxon>Poeae Chloroplast Group 2 (Poeae type)</taxon>
        <taxon>Loliodinae</taxon>
        <taxon>Loliinae</taxon>
        <taxon>Lolium</taxon>
    </lineage>
</organism>
<comment type="caution">
    <text evidence="3">The sequence shown here is derived from an EMBL/GenBank/DDBJ whole genome shotgun (WGS) entry which is preliminary data.</text>
</comment>
<evidence type="ECO:0000256" key="1">
    <source>
        <dbReference type="SAM" id="MobiDB-lite"/>
    </source>
</evidence>
<dbReference type="SUPFAM" id="SSF53474">
    <property type="entry name" value="alpha/beta-Hydrolases"/>
    <property type="match status" value="1"/>
</dbReference>
<gene>
    <name evidence="2" type="ORF">QYE76_055189</name>
    <name evidence="3" type="ORF">QYE76_055237</name>
</gene>
<dbReference type="Gene3D" id="3.40.50.1820">
    <property type="entry name" value="alpha/beta hydrolase"/>
    <property type="match status" value="1"/>
</dbReference>
<dbReference type="AlphaFoldDB" id="A0AAD8SZC9"/>
<evidence type="ECO:0000313" key="3">
    <source>
        <dbReference type="EMBL" id="KAK1667078.1"/>
    </source>
</evidence>
<dbReference type="EMBL" id="JAUUTY010000003">
    <property type="protein sequence ID" value="KAK1667078.1"/>
    <property type="molecule type" value="Genomic_DNA"/>
</dbReference>
<accession>A0AAD8SZC9</accession>
<dbReference type="PANTHER" id="PTHR31479">
    <property type="entry name" value="ALPHA/BETA-HYDROLASES SUPERFAMILY PROTEIN"/>
    <property type="match status" value="1"/>
</dbReference>
<evidence type="ECO:0000313" key="2">
    <source>
        <dbReference type="EMBL" id="KAK1667030.1"/>
    </source>
</evidence>
<dbReference type="InterPro" id="IPR029058">
    <property type="entry name" value="AB_hydrolase_fold"/>
</dbReference>
<proteinExistence type="predicted"/>
<dbReference type="PANTHER" id="PTHR31479:SF40">
    <property type="entry name" value="OS01G0751600 PROTEIN"/>
    <property type="match status" value="1"/>
</dbReference>
<protein>
    <submittedName>
        <fullName evidence="3">Uncharacterized protein</fullName>
    </submittedName>
</protein>
<evidence type="ECO:0000313" key="4">
    <source>
        <dbReference type="Proteomes" id="UP001231189"/>
    </source>
</evidence>
<feature type="region of interest" description="Disordered" evidence="1">
    <location>
        <begin position="408"/>
        <end position="429"/>
    </location>
</feature>
<reference evidence="3" key="1">
    <citation type="submission" date="2023-07" db="EMBL/GenBank/DDBJ databases">
        <title>A chromosome-level genome assembly of Lolium multiflorum.</title>
        <authorList>
            <person name="Chen Y."/>
            <person name="Copetti D."/>
            <person name="Kolliker R."/>
            <person name="Studer B."/>
        </authorList>
    </citation>
    <scope>NUCLEOTIDE SEQUENCE</scope>
    <source>
        <strain evidence="3">02402/16</strain>
        <tissue evidence="3">Leaf</tissue>
    </source>
</reference>
<name>A0AAD8SZC9_LOLMU</name>
<keyword evidence="4" id="KW-1185">Reference proteome</keyword>